<dbReference type="EMBL" id="VIVQ01000001">
    <property type="protein sequence ID" value="TWE12855.1"/>
    <property type="molecule type" value="Genomic_DNA"/>
</dbReference>
<dbReference type="PANTHER" id="PTHR42824">
    <property type="entry name" value="GLUTAMINE AMIDOTRANSFERASE"/>
    <property type="match status" value="1"/>
</dbReference>
<evidence type="ECO:0000313" key="3">
    <source>
        <dbReference type="EMBL" id="TWE12855.1"/>
    </source>
</evidence>
<protein>
    <submittedName>
        <fullName evidence="3">Putative glutamine amidotransferase</fullName>
    </submittedName>
</protein>
<keyword evidence="4" id="KW-1185">Reference proteome</keyword>
<dbReference type="AlphaFoldDB" id="A0A561EB64"/>
<dbReference type="Gene3D" id="3.60.20.10">
    <property type="entry name" value="Glutamine Phosphoribosylpyrophosphate, subunit 1, domain 1"/>
    <property type="match status" value="1"/>
</dbReference>
<organism evidence="3 4">
    <name type="scientific">Rudaeicoccus suwonensis</name>
    <dbReference type="NCBI Taxonomy" id="657409"/>
    <lineage>
        <taxon>Bacteria</taxon>
        <taxon>Bacillati</taxon>
        <taxon>Actinomycetota</taxon>
        <taxon>Actinomycetes</taxon>
        <taxon>Micrococcales</taxon>
        <taxon>Dermacoccaceae</taxon>
        <taxon>Rudaeicoccus</taxon>
    </lineage>
</organism>
<dbReference type="Proteomes" id="UP000318297">
    <property type="component" value="Unassembled WGS sequence"/>
</dbReference>
<name>A0A561EB64_9MICO</name>
<dbReference type="InterPro" id="IPR026869">
    <property type="entry name" value="EgtC-like"/>
</dbReference>
<dbReference type="PROSITE" id="PS51278">
    <property type="entry name" value="GATASE_TYPE_2"/>
    <property type="match status" value="1"/>
</dbReference>
<proteinExistence type="predicted"/>
<dbReference type="SUPFAM" id="SSF56235">
    <property type="entry name" value="N-terminal nucleophile aminohydrolases (Ntn hydrolases)"/>
    <property type="match status" value="1"/>
</dbReference>
<dbReference type="InterPro" id="IPR029055">
    <property type="entry name" value="Ntn_hydrolases_N"/>
</dbReference>
<evidence type="ECO:0000256" key="1">
    <source>
        <dbReference type="ARBA" id="ARBA00022962"/>
    </source>
</evidence>
<feature type="domain" description="Glutamine amidotransferase type-2" evidence="2">
    <location>
        <begin position="2"/>
        <end position="274"/>
    </location>
</feature>
<keyword evidence="3" id="KW-0808">Transferase</keyword>
<reference evidence="3 4" key="1">
    <citation type="submission" date="2019-06" db="EMBL/GenBank/DDBJ databases">
        <title>Sequencing the genomes of 1000 actinobacteria strains.</title>
        <authorList>
            <person name="Klenk H.-P."/>
        </authorList>
    </citation>
    <scope>NUCLEOTIDE SEQUENCE [LARGE SCALE GENOMIC DNA]</scope>
    <source>
        <strain evidence="3 4">DSM 19560</strain>
    </source>
</reference>
<dbReference type="InterPro" id="IPR017932">
    <property type="entry name" value="GATase_2_dom"/>
</dbReference>
<gene>
    <name evidence="3" type="ORF">BKA23_1675</name>
</gene>
<dbReference type="GO" id="GO:0016740">
    <property type="term" value="F:transferase activity"/>
    <property type="evidence" value="ECO:0007669"/>
    <property type="project" value="UniProtKB-KW"/>
</dbReference>
<keyword evidence="1 3" id="KW-0315">Glutamine amidotransferase</keyword>
<sequence>MCRLLGWSADRPVTVAEVIGDAALARLRDLACVHAQGWGMAWYVEGDDELHTHRSTMAAMEDPEFEQFTTGMPVRRGLLHLRMATPGLGLTEQDTHPFVADGLAFAHNGAIFPQDRLDVLLPPGAPAPAGSTDSERYFARLRDALGNKRGGAAVARAAGRVMSRIRWHELTTSSLNALLLAGDEVHLISLHEPGKEPEGVQLWPSDVTTPPPYLDLSLMTGDGFSVVASSGIFGDETPVIPVDSASVVTLGKDGRVARTSAITEGIVRPLRRSA</sequence>
<dbReference type="PANTHER" id="PTHR42824:SF1">
    <property type="entry name" value="GLUTAMINE AMIDOTRANSFERASE YAFJ-RELATED"/>
    <property type="match status" value="1"/>
</dbReference>
<evidence type="ECO:0000313" key="4">
    <source>
        <dbReference type="Proteomes" id="UP000318297"/>
    </source>
</evidence>
<dbReference type="RefSeq" id="WP_170226423.1">
    <property type="nucleotide sequence ID" value="NZ_VIVQ01000001.1"/>
</dbReference>
<accession>A0A561EB64</accession>
<comment type="caution">
    <text evidence="3">The sequence shown here is derived from an EMBL/GenBank/DDBJ whole genome shotgun (WGS) entry which is preliminary data.</text>
</comment>
<evidence type="ECO:0000259" key="2">
    <source>
        <dbReference type="PROSITE" id="PS51278"/>
    </source>
</evidence>
<dbReference type="Pfam" id="PF13230">
    <property type="entry name" value="GATase_4"/>
    <property type="match status" value="1"/>
</dbReference>